<evidence type="ECO:0000313" key="2">
    <source>
        <dbReference type="EMBL" id="GJT69277.1"/>
    </source>
</evidence>
<evidence type="ECO:0000256" key="1">
    <source>
        <dbReference type="SAM" id="MobiDB-lite"/>
    </source>
</evidence>
<dbReference type="Proteomes" id="UP001151760">
    <property type="component" value="Unassembled WGS sequence"/>
</dbReference>
<accession>A0ABQ5G344</accession>
<keyword evidence="3" id="KW-1185">Reference proteome</keyword>
<proteinExistence type="predicted"/>
<organism evidence="2 3">
    <name type="scientific">Tanacetum coccineum</name>
    <dbReference type="NCBI Taxonomy" id="301880"/>
    <lineage>
        <taxon>Eukaryota</taxon>
        <taxon>Viridiplantae</taxon>
        <taxon>Streptophyta</taxon>
        <taxon>Embryophyta</taxon>
        <taxon>Tracheophyta</taxon>
        <taxon>Spermatophyta</taxon>
        <taxon>Magnoliopsida</taxon>
        <taxon>eudicotyledons</taxon>
        <taxon>Gunneridae</taxon>
        <taxon>Pentapetalae</taxon>
        <taxon>asterids</taxon>
        <taxon>campanulids</taxon>
        <taxon>Asterales</taxon>
        <taxon>Asteraceae</taxon>
        <taxon>Asteroideae</taxon>
        <taxon>Anthemideae</taxon>
        <taxon>Anthemidinae</taxon>
        <taxon>Tanacetum</taxon>
    </lineage>
</organism>
<feature type="compositionally biased region" description="Polar residues" evidence="1">
    <location>
        <begin position="86"/>
        <end position="96"/>
    </location>
</feature>
<feature type="compositionally biased region" description="Basic and acidic residues" evidence="1">
    <location>
        <begin position="170"/>
        <end position="179"/>
    </location>
</feature>
<sequence>MDIPAPRCSPGAEPPKTKARVKKKQVGSDMSKTPPTKGKRLKTSAKEAKTAKKKQPTKTSKAKGLSVLSDVALTEAKQIKLATKRSLIQTHSSHASGSGVDEGTEDDDDEVNVSEDDDDDNDDDIDKYNEDDDADNQDDENLDDANQDDDDEQTESDNDEDDFVHPKISTHNDEARQDDVVNEEVMKTVIKKFKGRDTEITDAPLPNVQGTQVIEDTHVIITAPVNPEGIDAIFTLNNEATSLVDVPVTTIAEPPLLSATTLPPPPTPLITHLQQTPVPAPVNIPSSSLRLKVDTLTPELLTGPTFELMKGSCKSLVELEYLFKEVYKATTEQLDWNNPEECGVKCRESARDVYSKRRIIAVTKLEIVDWHNYKHLDWITIRRDDDKLYKFKEGDFNRLRIQDIEDMLLLLV</sequence>
<gene>
    <name evidence="2" type="ORF">Tco_1028563</name>
</gene>
<feature type="region of interest" description="Disordered" evidence="1">
    <location>
        <begin position="83"/>
        <end position="180"/>
    </location>
</feature>
<feature type="region of interest" description="Disordered" evidence="1">
    <location>
        <begin position="1"/>
        <end position="71"/>
    </location>
</feature>
<protein>
    <submittedName>
        <fullName evidence="2">Uncharacterized protein</fullName>
    </submittedName>
</protein>
<comment type="caution">
    <text evidence="2">The sequence shown here is derived from an EMBL/GenBank/DDBJ whole genome shotgun (WGS) entry which is preliminary data.</text>
</comment>
<feature type="compositionally biased region" description="Acidic residues" evidence="1">
    <location>
        <begin position="102"/>
        <end position="162"/>
    </location>
</feature>
<evidence type="ECO:0000313" key="3">
    <source>
        <dbReference type="Proteomes" id="UP001151760"/>
    </source>
</evidence>
<reference evidence="2" key="2">
    <citation type="submission" date="2022-01" db="EMBL/GenBank/DDBJ databases">
        <authorList>
            <person name="Yamashiro T."/>
            <person name="Shiraishi A."/>
            <person name="Satake H."/>
            <person name="Nakayama K."/>
        </authorList>
    </citation>
    <scope>NUCLEOTIDE SEQUENCE</scope>
</reference>
<name>A0ABQ5G344_9ASTR</name>
<reference evidence="2" key="1">
    <citation type="journal article" date="2022" name="Int. J. Mol. Sci.">
        <title>Draft Genome of Tanacetum Coccineum: Genomic Comparison of Closely Related Tanacetum-Family Plants.</title>
        <authorList>
            <person name="Yamashiro T."/>
            <person name="Shiraishi A."/>
            <person name="Nakayama K."/>
            <person name="Satake H."/>
        </authorList>
    </citation>
    <scope>NUCLEOTIDE SEQUENCE</scope>
</reference>
<dbReference type="EMBL" id="BQNB010017973">
    <property type="protein sequence ID" value="GJT69277.1"/>
    <property type="molecule type" value="Genomic_DNA"/>
</dbReference>